<dbReference type="EMBL" id="CP046400">
    <property type="protein sequence ID" value="QGY41076.1"/>
    <property type="molecule type" value="Genomic_DNA"/>
</dbReference>
<sequence>MPIEKFIESGFPFHQFLGVKVDKIDEESVRLYIPFKDELIGHADSAMIHGGVISTLADICGGFAVWTRCERKDFVATITLSVDYLRPAAACDLYAEATVRLLGNKVGNAHVVIWSEDNPEVHVAEGRGVYNIKRGKK</sequence>
<dbReference type="Proteomes" id="UP000428328">
    <property type="component" value="Chromosome"/>
</dbReference>
<evidence type="ECO:0000313" key="10">
    <source>
        <dbReference type="Proteomes" id="UP000428328"/>
    </source>
</evidence>
<comment type="similarity">
    <text evidence="4">Belongs to the YigI thioesterase family.</text>
</comment>
<dbReference type="AlphaFoldDB" id="A0A6I6JDZ5"/>
<evidence type="ECO:0000256" key="1">
    <source>
        <dbReference type="ARBA" id="ARBA00022801"/>
    </source>
</evidence>
<dbReference type="RefSeq" id="WP_158948993.1">
    <property type="nucleotide sequence ID" value="NZ_CP046400.1"/>
</dbReference>
<accession>A0A6I6JDZ5</accession>
<evidence type="ECO:0000313" key="9">
    <source>
        <dbReference type="EMBL" id="QGY41076.1"/>
    </source>
</evidence>
<evidence type="ECO:0000256" key="3">
    <source>
        <dbReference type="ARBA" id="ARBA00036002"/>
    </source>
</evidence>
<evidence type="ECO:0000259" key="8">
    <source>
        <dbReference type="Pfam" id="PF03061"/>
    </source>
</evidence>
<name>A0A6I6JDZ5_9BACT</name>
<proteinExistence type="inferred from homology"/>
<comment type="catalytic activity">
    <reaction evidence="3">
        <text>a long-chain fatty acyl-CoA + H2O = a long-chain fatty acid + CoA + H(+)</text>
        <dbReference type="Rhea" id="RHEA:67680"/>
        <dbReference type="ChEBI" id="CHEBI:15377"/>
        <dbReference type="ChEBI" id="CHEBI:15378"/>
        <dbReference type="ChEBI" id="CHEBI:57287"/>
        <dbReference type="ChEBI" id="CHEBI:57560"/>
        <dbReference type="ChEBI" id="CHEBI:83139"/>
    </reaction>
</comment>
<dbReference type="CDD" id="cd03443">
    <property type="entry name" value="PaaI_thioesterase"/>
    <property type="match status" value="1"/>
</dbReference>
<dbReference type="SUPFAM" id="SSF54637">
    <property type="entry name" value="Thioesterase/thiol ester dehydrase-isomerase"/>
    <property type="match status" value="1"/>
</dbReference>
<evidence type="ECO:0000256" key="7">
    <source>
        <dbReference type="ARBA" id="ARBA00048062"/>
    </source>
</evidence>
<dbReference type="GO" id="GO:0047617">
    <property type="term" value="F:fatty acyl-CoA hydrolase activity"/>
    <property type="evidence" value="ECO:0007669"/>
    <property type="project" value="UniProtKB-EC"/>
</dbReference>
<evidence type="ECO:0000256" key="2">
    <source>
        <dbReference type="ARBA" id="ARBA00035880"/>
    </source>
</evidence>
<dbReference type="EC" id="3.1.2.20" evidence="5"/>
<dbReference type="PANTHER" id="PTHR43240">
    <property type="entry name" value="1,4-DIHYDROXY-2-NAPHTHOYL-COA THIOESTERASE 1"/>
    <property type="match status" value="1"/>
</dbReference>
<dbReference type="InterPro" id="IPR006683">
    <property type="entry name" value="Thioestr_dom"/>
</dbReference>
<dbReference type="KEGG" id="psel:GM415_13380"/>
<dbReference type="InterPro" id="IPR003736">
    <property type="entry name" value="PAAI_dom"/>
</dbReference>
<dbReference type="PANTHER" id="PTHR43240:SF20">
    <property type="entry name" value="MEDIUM_LONG-CHAIN ACYL-COA THIOESTERASE YIGI"/>
    <property type="match status" value="1"/>
</dbReference>
<keyword evidence="1" id="KW-0378">Hydrolase</keyword>
<evidence type="ECO:0000256" key="5">
    <source>
        <dbReference type="ARBA" id="ARBA00038894"/>
    </source>
</evidence>
<evidence type="ECO:0000256" key="4">
    <source>
        <dbReference type="ARBA" id="ARBA00038381"/>
    </source>
</evidence>
<organism evidence="9 10">
    <name type="scientific">Pseudodesulfovibrio cashew</name>
    <dbReference type="NCBI Taxonomy" id="2678688"/>
    <lineage>
        <taxon>Bacteria</taxon>
        <taxon>Pseudomonadati</taxon>
        <taxon>Thermodesulfobacteriota</taxon>
        <taxon>Desulfovibrionia</taxon>
        <taxon>Desulfovibrionales</taxon>
        <taxon>Desulfovibrionaceae</taxon>
    </lineage>
</organism>
<keyword evidence="10" id="KW-1185">Reference proteome</keyword>
<gene>
    <name evidence="9" type="ORF">GM415_13380</name>
</gene>
<reference evidence="9 10" key="1">
    <citation type="submission" date="2019-11" db="EMBL/GenBank/DDBJ databases">
        <authorList>
            <person name="Zheng R.K."/>
            <person name="Sun C.M."/>
        </authorList>
    </citation>
    <scope>NUCLEOTIDE SEQUENCE [LARGE SCALE GENOMIC DNA]</scope>
    <source>
        <strain evidence="9 10">SRB007</strain>
    </source>
</reference>
<dbReference type="Pfam" id="PF03061">
    <property type="entry name" value="4HBT"/>
    <property type="match status" value="1"/>
</dbReference>
<evidence type="ECO:0000256" key="6">
    <source>
        <dbReference type="ARBA" id="ARBA00040062"/>
    </source>
</evidence>
<dbReference type="Gene3D" id="3.10.129.10">
    <property type="entry name" value="Hotdog Thioesterase"/>
    <property type="match status" value="1"/>
</dbReference>
<comment type="catalytic activity">
    <reaction evidence="7">
        <text>a medium-chain fatty acyl-CoA + H2O = a medium-chain fatty acid + CoA + H(+)</text>
        <dbReference type="Rhea" id="RHEA:68184"/>
        <dbReference type="ChEBI" id="CHEBI:15377"/>
        <dbReference type="ChEBI" id="CHEBI:15378"/>
        <dbReference type="ChEBI" id="CHEBI:57287"/>
        <dbReference type="ChEBI" id="CHEBI:59558"/>
        <dbReference type="ChEBI" id="CHEBI:90546"/>
    </reaction>
</comment>
<protein>
    <recommendedName>
        <fullName evidence="6">Medium/long-chain acyl-CoA thioesterase YigI</fullName>
        <ecNumber evidence="5">3.1.2.20</ecNumber>
    </recommendedName>
</protein>
<dbReference type="InterPro" id="IPR029069">
    <property type="entry name" value="HotDog_dom_sf"/>
</dbReference>
<feature type="domain" description="Thioesterase" evidence="8">
    <location>
        <begin position="48"/>
        <end position="120"/>
    </location>
</feature>
<comment type="catalytic activity">
    <reaction evidence="2">
        <text>a fatty acyl-CoA + H2O = a fatty acid + CoA + H(+)</text>
        <dbReference type="Rhea" id="RHEA:16781"/>
        <dbReference type="ChEBI" id="CHEBI:15377"/>
        <dbReference type="ChEBI" id="CHEBI:15378"/>
        <dbReference type="ChEBI" id="CHEBI:28868"/>
        <dbReference type="ChEBI" id="CHEBI:57287"/>
        <dbReference type="ChEBI" id="CHEBI:77636"/>
        <dbReference type="EC" id="3.1.2.20"/>
    </reaction>
</comment>
<dbReference type="NCBIfam" id="TIGR00369">
    <property type="entry name" value="unchar_dom_1"/>
    <property type="match status" value="1"/>
</dbReference>